<name>A0AAD5WI13_PARTN</name>
<feature type="region of interest" description="Disordered" evidence="1">
    <location>
        <begin position="1"/>
        <end position="20"/>
    </location>
</feature>
<accession>A0AAD5WI13</accession>
<comment type="caution">
    <text evidence="2">The sequence shown here is derived from an EMBL/GenBank/DDBJ whole genome shotgun (WGS) entry which is preliminary data.</text>
</comment>
<dbReference type="AlphaFoldDB" id="A0AAD5WI13"/>
<evidence type="ECO:0000313" key="3">
    <source>
        <dbReference type="Proteomes" id="UP001196413"/>
    </source>
</evidence>
<protein>
    <submittedName>
        <fullName evidence="2">Uncharacterized protein</fullName>
    </submittedName>
</protein>
<dbReference type="EMBL" id="JAHQIW010006941">
    <property type="protein sequence ID" value="KAJ1371254.1"/>
    <property type="molecule type" value="Genomic_DNA"/>
</dbReference>
<sequence>MTPLRTRCSGSRYLDDPGTTSVRQMGWKTDKTVLRMHMMQQQAGGLGLHAFVPLLSEEILRPVALGGESNDTAGPPQPLPADQSLPRIKTDPAANISDGTPSTRLHQQMSEKNSGVDSERNKHSSRKAANYRQTGARTTTEGRSSKFPSVRSNAPPTPVLTADDVVPVSHTLFQVSEQHFTEAFNASRKKRLIAVVWGVVQNRKAKKFQVDYSLLPINPSFQQARAEWKMLEIFEESHRKARSLNCLLLVVQLLKMAGSSFSPVSLTPKITSAVCSKTTTNPLGINRIVPDVISVERMSTKLLI</sequence>
<dbReference type="Proteomes" id="UP001196413">
    <property type="component" value="Unassembled WGS sequence"/>
</dbReference>
<proteinExistence type="predicted"/>
<feature type="compositionally biased region" description="Polar residues" evidence="1">
    <location>
        <begin position="131"/>
        <end position="154"/>
    </location>
</feature>
<evidence type="ECO:0000313" key="2">
    <source>
        <dbReference type="EMBL" id="KAJ1371254.1"/>
    </source>
</evidence>
<reference evidence="2" key="1">
    <citation type="submission" date="2021-06" db="EMBL/GenBank/DDBJ databases">
        <title>Parelaphostrongylus tenuis whole genome reference sequence.</title>
        <authorList>
            <person name="Garwood T.J."/>
            <person name="Larsen P.A."/>
            <person name="Fountain-Jones N.M."/>
            <person name="Garbe J.R."/>
            <person name="Macchietto M.G."/>
            <person name="Kania S.A."/>
            <person name="Gerhold R.W."/>
            <person name="Richards J.E."/>
            <person name="Wolf T.M."/>
        </authorList>
    </citation>
    <scope>NUCLEOTIDE SEQUENCE</scope>
    <source>
        <strain evidence="2">MNPRO001-30</strain>
        <tissue evidence="2">Meninges</tissue>
    </source>
</reference>
<gene>
    <name evidence="2" type="ORF">KIN20_033168</name>
</gene>
<organism evidence="2 3">
    <name type="scientific">Parelaphostrongylus tenuis</name>
    <name type="common">Meningeal worm</name>
    <dbReference type="NCBI Taxonomy" id="148309"/>
    <lineage>
        <taxon>Eukaryota</taxon>
        <taxon>Metazoa</taxon>
        <taxon>Ecdysozoa</taxon>
        <taxon>Nematoda</taxon>
        <taxon>Chromadorea</taxon>
        <taxon>Rhabditida</taxon>
        <taxon>Rhabditina</taxon>
        <taxon>Rhabditomorpha</taxon>
        <taxon>Strongyloidea</taxon>
        <taxon>Metastrongylidae</taxon>
        <taxon>Parelaphostrongylus</taxon>
    </lineage>
</organism>
<feature type="compositionally biased region" description="Polar residues" evidence="1">
    <location>
        <begin position="97"/>
        <end position="116"/>
    </location>
</feature>
<keyword evidence="3" id="KW-1185">Reference proteome</keyword>
<evidence type="ECO:0000256" key="1">
    <source>
        <dbReference type="SAM" id="MobiDB-lite"/>
    </source>
</evidence>
<feature type="region of interest" description="Disordered" evidence="1">
    <location>
        <begin position="65"/>
        <end position="162"/>
    </location>
</feature>